<protein>
    <submittedName>
        <fullName evidence="1">Uncharacterized protein</fullName>
    </submittedName>
</protein>
<evidence type="ECO:0000313" key="2">
    <source>
        <dbReference type="Proteomes" id="UP000007755"/>
    </source>
</evidence>
<dbReference type="EMBL" id="GL888398">
    <property type="protein sequence ID" value="EGI61689.1"/>
    <property type="molecule type" value="Genomic_DNA"/>
</dbReference>
<proteinExistence type="predicted"/>
<name>F4WVV9_ACREC</name>
<accession>F4WVV9</accession>
<evidence type="ECO:0000313" key="1">
    <source>
        <dbReference type="EMBL" id="EGI61689.1"/>
    </source>
</evidence>
<gene>
    <name evidence="1" type="ORF">G5I_10062</name>
</gene>
<organism evidence="2">
    <name type="scientific">Acromyrmex echinatior</name>
    <name type="common">Panamanian leafcutter ant</name>
    <name type="synonym">Acromyrmex octospinosus echinatior</name>
    <dbReference type="NCBI Taxonomy" id="103372"/>
    <lineage>
        <taxon>Eukaryota</taxon>
        <taxon>Metazoa</taxon>
        <taxon>Ecdysozoa</taxon>
        <taxon>Arthropoda</taxon>
        <taxon>Hexapoda</taxon>
        <taxon>Insecta</taxon>
        <taxon>Pterygota</taxon>
        <taxon>Neoptera</taxon>
        <taxon>Endopterygota</taxon>
        <taxon>Hymenoptera</taxon>
        <taxon>Apocrita</taxon>
        <taxon>Aculeata</taxon>
        <taxon>Formicoidea</taxon>
        <taxon>Formicidae</taxon>
        <taxon>Myrmicinae</taxon>
        <taxon>Acromyrmex</taxon>
    </lineage>
</organism>
<dbReference type="InParanoid" id="F4WVV9"/>
<reference evidence="1" key="1">
    <citation type="submission" date="2011-02" db="EMBL/GenBank/DDBJ databases">
        <title>The genome of the leaf-cutting ant Acromyrmex echinatior suggests key adaptations to social evolution and fungus farming.</title>
        <authorList>
            <person name="Nygaard S."/>
            <person name="Zhang G."/>
        </authorList>
    </citation>
    <scope>NUCLEOTIDE SEQUENCE</scope>
</reference>
<sequence length="108" mass="11789">MIAAGVCNNTGLGKDSLPGVARAILQELIYTLLFRSLVFKRQSLAPRISSVMLPETICQIRCVIVVINDPYYHSEALTRRGVKETIGLQLTAGSQQTCDQLATNVEPV</sequence>
<dbReference type="AlphaFoldDB" id="F4WVV9"/>
<keyword evidence="2" id="KW-1185">Reference proteome</keyword>
<dbReference type="Proteomes" id="UP000007755">
    <property type="component" value="Unassembled WGS sequence"/>
</dbReference>